<proteinExistence type="predicted"/>
<dbReference type="AlphaFoldDB" id="A0A2H1W521"/>
<dbReference type="EMBL" id="ODYU01006315">
    <property type="protein sequence ID" value="SOQ48056.1"/>
    <property type="molecule type" value="Genomic_DNA"/>
</dbReference>
<organism evidence="1">
    <name type="scientific">Spodoptera frugiperda</name>
    <name type="common">Fall armyworm</name>
    <dbReference type="NCBI Taxonomy" id="7108"/>
    <lineage>
        <taxon>Eukaryota</taxon>
        <taxon>Metazoa</taxon>
        <taxon>Ecdysozoa</taxon>
        <taxon>Arthropoda</taxon>
        <taxon>Hexapoda</taxon>
        <taxon>Insecta</taxon>
        <taxon>Pterygota</taxon>
        <taxon>Neoptera</taxon>
        <taxon>Endopterygota</taxon>
        <taxon>Lepidoptera</taxon>
        <taxon>Glossata</taxon>
        <taxon>Ditrysia</taxon>
        <taxon>Noctuoidea</taxon>
        <taxon>Noctuidae</taxon>
        <taxon>Amphipyrinae</taxon>
        <taxon>Spodoptera</taxon>
    </lineage>
</organism>
<accession>A0A2H1W521</accession>
<reference evidence="1" key="1">
    <citation type="submission" date="2016-07" db="EMBL/GenBank/DDBJ databases">
        <authorList>
            <person name="Bretaudeau A."/>
        </authorList>
    </citation>
    <scope>NUCLEOTIDE SEQUENCE</scope>
    <source>
        <strain evidence="1">Rice</strain>
        <tissue evidence="1">Whole body</tissue>
    </source>
</reference>
<protein>
    <submittedName>
        <fullName evidence="1">SFRICE_033928</fullName>
    </submittedName>
</protein>
<gene>
    <name evidence="1" type="ORF">SFRICE_033928</name>
</gene>
<evidence type="ECO:0000313" key="1">
    <source>
        <dbReference type="EMBL" id="SOQ48056.1"/>
    </source>
</evidence>
<sequence length="221" mass="24353">MLRQGMEYYIPFSDAASFGGTRPWFDADCGRTETRTHAAYLVWADARRRRAGDTLQKKRAFNWAAKSCKKALQTVQFKHIGRIGNKLAFYPPSSKAFWSLSKAVESNFCRPSLPPLLGSDGTLAHTAVEKANLFAYLFAESSRLDTVQQRMPLSIAPVQENRAPHSRLTRPRHAAPCELASPRAHVLASRALHPLPAPRAALQSASLVARGSRSALISGRA</sequence>
<name>A0A2H1W521_SPOFR</name>